<dbReference type="Proteomes" id="UP000717696">
    <property type="component" value="Unassembled WGS sequence"/>
</dbReference>
<dbReference type="AlphaFoldDB" id="A0A9P9FJX4"/>
<comment type="caution">
    <text evidence="2">The sequence shown here is derived from an EMBL/GenBank/DDBJ whole genome shotgun (WGS) entry which is preliminary data.</text>
</comment>
<feature type="compositionally biased region" description="Low complexity" evidence="1">
    <location>
        <begin position="138"/>
        <end position="154"/>
    </location>
</feature>
<feature type="region of interest" description="Disordered" evidence="1">
    <location>
        <begin position="1"/>
        <end position="49"/>
    </location>
</feature>
<keyword evidence="3" id="KW-1185">Reference proteome</keyword>
<evidence type="ECO:0000313" key="2">
    <source>
        <dbReference type="EMBL" id="KAH7162839.1"/>
    </source>
</evidence>
<feature type="region of interest" description="Disordered" evidence="1">
    <location>
        <begin position="108"/>
        <end position="180"/>
    </location>
</feature>
<evidence type="ECO:0000313" key="3">
    <source>
        <dbReference type="Proteomes" id="UP000717696"/>
    </source>
</evidence>
<feature type="non-terminal residue" evidence="2">
    <location>
        <position position="1"/>
    </location>
</feature>
<accession>A0A9P9FJX4</accession>
<name>A0A9P9FJX4_9HYPO</name>
<evidence type="ECO:0000256" key="1">
    <source>
        <dbReference type="SAM" id="MobiDB-lite"/>
    </source>
</evidence>
<gene>
    <name evidence="2" type="ORF">B0J13DRAFT_634021</name>
</gene>
<feature type="compositionally biased region" description="Basic and acidic residues" evidence="1">
    <location>
        <begin position="26"/>
        <end position="39"/>
    </location>
</feature>
<organism evidence="2 3">
    <name type="scientific">Dactylonectria estremocensis</name>
    <dbReference type="NCBI Taxonomy" id="1079267"/>
    <lineage>
        <taxon>Eukaryota</taxon>
        <taxon>Fungi</taxon>
        <taxon>Dikarya</taxon>
        <taxon>Ascomycota</taxon>
        <taxon>Pezizomycotina</taxon>
        <taxon>Sordariomycetes</taxon>
        <taxon>Hypocreomycetidae</taxon>
        <taxon>Hypocreales</taxon>
        <taxon>Nectriaceae</taxon>
        <taxon>Dactylonectria</taxon>
    </lineage>
</organism>
<proteinExistence type="predicted"/>
<dbReference type="EMBL" id="JAGMUU010000001">
    <property type="protein sequence ID" value="KAH7162839.1"/>
    <property type="molecule type" value="Genomic_DNA"/>
</dbReference>
<protein>
    <submittedName>
        <fullName evidence="2">Uncharacterized protein</fullName>
    </submittedName>
</protein>
<sequence>LSLSQARLGDPHPTSTSGGVLAPHSRPHEGIVYSHEKPHPHGGRRPAAQSHYCMSRSMSRTFSRSLVQVQVPCRRLPGHPQGRFTSSILMILTELSYVSCHFPRPPKPHTPRVPCHLSKSGVSLDSPHPLERPPCRPPSTSASTSASTSISETAGWMGDLPTPAAAPRLPEASLPVHPHLPVSTSKQAGWLTWPEDSSSVTDARPAMLQMTTSPMTKSAIPLVRIALLPLYRITAADATDLAPTADKQPLRVFFLQGSPRRPLLRRSILRRRPARAVSAPTSARCAVYPNF</sequence>
<reference evidence="2" key="1">
    <citation type="journal article" date="2021" name="Nat. Commun.">
        <title>Genetic determinants of endophytism in the Arabidopsis root mycobiome.</title>
        <authorList>
            <person name="Mesny F."/>
            <person name="Miyauchi S."/>
            <person name="Thiergart T."/>
            <person name="Pickel B."/>
            <person name="Atanasova L."/>
            <person name="Karlsson M."/>
            <person name="Huettel B."/>
            <person name="Barry K.W."/>
            <person name="Haridas S."/>
            <person name="Chen C."/>
            <person name="Bauer D."/>
            <person name="Andreopoulos W."/>
            <person name="Pangilinan J."/>
            <person name="LaButti K."/>
            <person name="Riley R."/>
            <person name="Lipzen A."/>
            <person name="Clum A."/>
            <person name="Drula E."/>
            <person name="Henrissat B."/>
            <person name="Kohler A."/>
            <person name="Grigoriev I.V."/>
            <person name="Martin F.M."/>
            <person name="Hacquard S."/>
        </authorList>
    </citation>
    <scope>NUCLEOTIDE SEQUENCE</scope>
    <source>
        <strain evidence="2">MPI-CAGE-AT-0021</strain>
    </source>
</reference>